<evidence type="ECO:0000313" key="1">
    <source>
        <dbReference type="EMBL" id="KAG0654505.1"/>
    </source>
</evidence>
<protein>
    <submittedName>
        <fullName evidence="1">Uncharacterized protein</fullName>
    </submittedName>
</protein>
<proteinExistence type="predicted"/>
<organism evidence="1 2">
    <name type="scientific">Maudiozyma exigua</name>
    <name type="common">Yeast</name>
    <name type="synonym">Kazachstania exigua</name>
    <dbReference type="NCBI Taxonomy" id="34358"/>
    <lineage>
        <taxon>Eukaryota</taxon>
        <taxon>Fungi</taxon>
        <taxon>Dikarya</taxon>
        <taxon>Ascomycota</taxon>
        <taxon>Saccharomycotina</taxon>
        <taxon>Saccharomycetes</taxon>
        <taxon>Saccharomycetales</taxon>
        <taxon>Saccharomycetaceae</taxon>
        <taxon>Maudiozyma</taxon>
    </lineage>
</organism>
<accession>A0A9P6VUS7</accession>
<reference evidence="1 2" key="1">
    <citation type="submission" date="2020-11" db="EMBL/GenBank/DDBJ databases">
        <title>Kefir isolates.</title>
        <authorList>
            <person name="Marcisauskas S."/>
            <person name="Kim Y."/>
            <person name="Blasche S."/>
        </authorList>
    </citation>
    <scope>NUCLEOTIDE SEQUENCE [LARGE SCALE GENOMIC DNA]</scope>
    <source>
        <strain evidence="1 2">OG2</strain>
    </source>
</reference>
<dbReference type="AlphaFoldDB" id="A0A9P6VUS7"/>
<keyword evidence="2" id="KW-1185">Reference proteome</keyword>
<dbReference type="Gene3D" id="2.60.120.1560">
    <property type="match status" value="1"/>
</dbReference>
<dbReference type="OrthoDB" id="4070698at2759"/>
<name>A0A9P6VUS7_MAUEX</name>
<dbReference type="EMBL" id="PUHR01000338">
    <property type="protein sequence ID" value="KAG0654505.1"/>
    <property type="molecule type" value="Genomic_DNA"/>
</dbReference>
<comment type="caution">
    <text evidence="1">The sequence shown here is derived from an EMBL/GenBank/DDBJ whole genome shotgun (WGS) entry which is preliminary data.</text>
</comment>
<dbReference type="Proteomes" id="UP000750334">
    <property type="component" value="Unassembled WGS sequence"/>
</dbReference>
<evidence type="ECO:0000313" key="2">
    <source>
        <dbReference type="Proteomes" id="UP000750334"/>
    </source>
</evidence>
<gene>
    <name evidence="1" type="ORF">C6P45_003357</name>
</gene>
<sequence length="113" mass="12034">MSKLENDVVSDIPIYGFPVTATNFTVELLGLCAFSINYVHDAADISIGMGVAFDCCDKNATNVSKNSLLNVNNSTVLNIVTIPVTVSSTKITNSTVSNTETVSETIKDIKVTN</sequence>